<evidence type="ECO:0000256" key="2">
    <source>
        <dbReference type="ARBA" id="ARBA00010857"/>
    </source>
</evidence>
<reference evidence="12" key="1">
    <citation type="submission" date="2023-01" db="EMBL/GenBank/DDBJ databases">
        <authorList>
            <person name="Van Ghelder C."/>
            <person name="Rancurel C."/>
        </authorList>
    </citation>
    <scope>NUCLEOTIDE SEQUENCE</scope>
    <source>
        <strain evidence="12">CNCM I-4278</strain>
    </source>
</reference>
<protein>
    <recommendedName>
        <fullName evidence="11">Cyclin-like domain-containing protein</fullName>
    </recommendedName>
</protein>
<dbReference type="PANTHER" id="PTHR11618">
    <property type="entry name" value="TRANSCRIPTION INITIATION FACTOR IIB-RELATED"/>
    <property type="match status" value="1"/>
</dbReference>
<dbReference type="Pfam" id="PF07741">
    <property type="entry name" value="BRF1"/>
    <property type="match status" value="1"/>
</dbReference>
<evidence type="ECO:0000313" key="13">
    <source>
        <dbReference type="Proteomes" id="UP001152607"/>
    </source>
</evidence>
<dbReference type="Gene3D" id="1.20.5.650">
    <property type="entry name" value="Single helix bin"/>
    <property type="match status" value="1"/>
</dbReference>
<dbReference type="Proteomes" id="UP001152607">
    <property type="component" value="Unassembled WGS sequence"/>
</dbReference>
<keyword evidence="6" id="KW-0805">Transcription regulation</keyword>
<dbReference type="FunFam" id="1.10.472.10:FF:000002">
    <property type="entry name" value="Transcription factor IIIB 90 kDa subunit"/>
    <property type="match status" value="1"/>
</dbReference>
<dbReference type="InterPro" id="IPR011665">
    <property type="entry name" value="BRF1_TBP-bd_dom"/>
</dbReference>
<name>A0A9W4UQ20_9PLEO</name>
<keyword evidence="4" id="KW-0863">Zinc-finger</keyword>
<feature type="region of interest" description="Disordered" evidence="10">
    <location>
        <begin position="105"/>
        <end position="128"/>
    </location>
</feature>
<organism evidence="12 13">
    <name type="scientific">Periconia digitata</name>
    <dbReference type="NCBI Taxonomy" id="1303443"/>
    <lineage>
        <taxon>Eukaryota</taxon>
        <taxon>Fungi</taxon>
        <taxon>Dikarya</taxon>
        <taxon>Ascomycota</taxon>
        <taxon>Pezizomycotina</taxon>
        <taxon>Dothideomycetes</taxon>
        <taxon>Pleosporomycetidae</taxon>
        <taxon>Pleosporales</taxon>
        <taxon>Massarineae</taxon>
        <taxon>Periconiaceae</taxon>
        <taxon>Periconia</taxon>
    </lineage>
</organism>
<keyword evidence="8" id="KW-0804">Transcription</keyword>
<feature type="region of interest" description="Disordered" evidence="10">
    <location>
        <begin position="1"/>
        <end position="50"/>
    </location>
</feature>
<comment type="subcellular location">
    <subcellularLocation>
        <location evidence="1">Nucleus</location>
    </subcellularLocation>
</comment>
<evidence type="ECO:0000256" key="4">
    <source>
        <dbReference type="ARBA" id="ARBA00022771"/>
    </source>
</evidence>
<dbReference type="GO" id="GO:0005634">
    <property type="term" value="C:nucleus"/>
    <property type="evidence" value="ECO:0007669"/>
    <property type="project" value="UniProtKB-SubCell"/>
</dbReference>
<feature type="region of interest" description="Disordered" evidence="10">
    <location>
        <begin position="340"/>
        <end position="431"/>
    </location>
</feature>
<evidence type="ECO:0000256" key="6">
    <source>
        <dbReference type="ARBA" id="ARBA00023015"/>
    </source>
</evidence>
<dbReference type="AlphaFoldDB" id="A0A9W4UQ20"/>
<feature type="compositionally biased region" description="Acidic residues" evidence="10">
    <location>
        <begin position="538"/>
        <end position="552"/>
    </location>
</feature>
<evidence type="ECO:0000256" key="3">
    <source>
        <dbReference type="ARBA" id="ARBA00022723"/>
    </source>
</evidence>
<dbReference type="InterPro" id="IPR000812">
    <property type="entry name" value="TFIIB"/>
</dbReference>
<evidence type="ECO:0000256" key="1">
    <source>
        <dbReference type="ARBA" id="ARBA00004123"/>
    </source>
</evidence>
<dbReference type="GO" id="GO:0017025">
    <property type="term" value="F:TBP-class protein binding"/>
    <property type="evidence" value="ECO:0007669"/>
    <property type="project" value="InterPro"/>
</dbReference>
<feature type="compositionally biased region" description="Polar residues" evidence="10">
    <location>
        <begin position="422"/>
        <end position="431"/>
    </location>
</feature>
<dbReference type="Gene3D" id="1.10.472.10">
    <property type="entry name" value="Cyclin-like"/>
    <property type="match status" value="2"/>
</dbReference>
<keyword evidence="3" id="KW-0479">Metal-binding</keyword>
<dbReference type="PANTHER" id="PTHR11618:SF4">
    <property type="entry name" value="TRANSCRIPTION FACTOR IIIB 90 KDA SUBUNIT"/>
    <property type="match status" value="1"/>
</dbReference>
<dbReference type="GO" id="GO:0097550">
    <property type="term" value="C:transcription preinitiation complex"/>
    <property type="evidence" value="ECO:0007669"/>
    <property type="project" value="TreeGrafter"/>
</dbReference>
<feature type="region of interest" description="Disordered" evidence="10">
    <location>
        <begin position="590"/>
        <end position="640"/>
    </location>
</feature>
<dbReference type="GO" id="GO:0070897">
    <property type="term" value="P:transcription preinitiation complex assembly"/>
    <property type="evidence" value="ECO:0007669"/>
    <property type="project" value="InterPro"/>
</dbReference>
<feature type="region of interest" description="Disordered" evidence="10">
    <location>
        <begin position="657"/>
        <end position="750"/>
    </location>
</feature>
<feature type="compositionally biased region" description="Polar residues" evidence="10">
    <location>
        <begin position="392"/>
        <end position="402"/>
    </location>
</feature>
<feature type="compositionally biased region" description="Basic and acidic residues" evidence="10">
    <location>
        <begin position="627"/>
        <end position="636"/>
    </location>
</feature>
<evidence type="ECO:0000256" key="5">
    <source>
        <dbReference type="ARBA" id="ARBA00022833"/>
    </source>
</evidence>
<feature type="compositionally biased region" description="Low complexity" evidence="10">
    <location>
        <begin position="669"/>
        <end position="696"/>
    </location>
</feature>
<dbReference type="SMART" id="SM00385">
    <property type="entry name" value="CYCLIN"/>
    <property type="match status" value="2"/>
</dbReference>
<dbReference type="InterPro" id="IPR036915">
    <property type="entry name" value="Cyclin-like_sf"/>
</dbReference>
<evidence type="ECO:0000259" key="11">
    <source>
        <dbReference type="SMART" id="SM00385"/>
    </source>
</evidence>
<comment type="caution">
    <text evidence="12">The sequence shown here is derived from an EMBL/GenBank/DDBJ whole genome shotgun (WGS) entry which is preliminary data.</text>
</comment>
<dbReference type="GO" id="GO:0000126">
    <property type="term" value="C:transcription factor TFIIIB complex"/>
    <property type="evidence" value="ECO:0007669"/>
    <property type="project" value="TreeGrafter"/>
</dbReference>
<evidence type="ECO:0000256" key="10">
    <source>
        <dbReference type="SAM" id="MobiDB-lite"/>
    </source>
</evidence>
<feature type="region of interest" description="Disordered" evidence="10">
    <location>
        <begin position="454"/>
        <end position="475"/>
    </location>
</feature>
<dbReference type="InterPro" id="IPR013150">
    <property type="entry name" value="TFIIB_cyclin"/>
</dbReference>
<dbReference type="Pfam" id="PF00382">
    <property type="entry name" value="TFIIB"/>
    <property type="match status" value="2"/>
</dbReference>
<keyword evidence="7" id="KW-0010">Activator</keyword>
<keyword evidence="5" id="KW-0862">Zinc</keyword>
<evidence type="ECO:0000256" key="7">
    <source>
        <dbReference type="ARBA" id="ARBA00023159"/>
    </source>
</evidence>
<feature type="compositionally biased region" description="Low complexity" evidence="10">
    <location>
        <begin position="36"/>
        <end position="47"/>
    </location>
</feature>
<proteinExistence type="inferred from homology"/>
<dbReference type="EMBL" id="CAOQHR010000010">
    <property type="protein sequence ID" value="CAI6340216.1"/>
    <property type="molecule type" value="Genomic_DNA"/>
</dbReference>
<dbReference type="InterPro" id="IPR013763">
    <property type="entry name" value="Cyclin-like_dom"/>
</dbReference>
<feature type="domain" description="Cyclin-like" evidence="11">
    <location>
        <begin position="234"/>
        <end position="318"/>
    </location>
</feature>
<feature type="compositionally biased region" description="Polar residues" evidence="10">
    <location>
        <begin position="657"/>
        <end position="668"/>
    </location>
</feature>
<feature type="region of interest" description="Disordered" evidence="10">
    <location>
        <begin position="532"/>
        <end position="552"/>
    </location>
</feature>
<comment type="similarity">
    <text evidence="2">Belongs to the TFIIB family.</text>
</comment>
<dbReference type="GO" id="GO:0008270">
    <property type="term" value="F:zinc ion binding"/>
    <property type="evidence" value="ECO:0007669"/>
    <property type="project" value="UniProtKB-KW"/>
</dbReference>
<feature type="domain" description="Cyclin-like" evidence="11">
    <location>
        <begin position="131"/>
        <end position="213"/>
    </location>
</feature>
<dbReference type="GO" id="GO:0000995">
    <property type="term" value="F:RNA polymerase III general transcription initiation factor activity"/>
    <property type="evidence" value="ECO:0007669"/>
    <property type="project" value="TreeGrafter"/>
</dbReference>
<dbReference type="GO" id="GO:0001006">
    <property type="term" value="F:RNA polymerase III type 3 promoter sequence-specific DNA binding"/>
    <property type="evidence" value="ECO:0007669"/>
    <property type="project" value="TreeGrafter"/>
</dbReference>
<feature type="compositionally biased region" description="Basic and acidic residues" evidence="10">
    <location>
        <begin position="403"/>
        <end position="420"/>
    </location>
</feature>
<keyword evidence="9" id="KW-0539">Nucleus</keyword>
<sequence>MLAPAVPRRRLQSINNQKTAGGLLPSKRPQPPPSAAAPAAPSSQKPSIPKCCDAQEIGQEDGDTVCFNCGTRLAGSSLTSELTFGENAAGGATVVGGYVADDQRHANSMGGSAPGMGSGDSRRNTENHGNNAVRALCSQLYLPESVETQAKNWYKLGLNHNFVQGRRIMNVAAVVIYFAARRRHENTLMLMDLSEKVRCSVWELGRTYKDFLQIMMENDPGDAGASQGIQQIEPLMLKFCRKLEFGDDSHRVATDACRLLKRMNRDWMVQGRNPAGLCGACIIIAARMNNFRRTVREVVYVVRVADTTINQRLYEYKRTASSALTVTQFRKFGDRLKPEEQPPAVWRRAEREAREAERKERRDNERKRSREGESTGRDGASDDEFTGGVEGSLNNDGTSTEAPETRAIKKRKVDNDKAKDATTASNNASNPLATLDIDALQEGNLAIDLDAIAEDELDNDIAKPKKRGRPPKKREQVIIPDEDLEIEAEIEEEIQATIEDWQTTFREFEDNDNHEILVKAGDRARELAQQYMPQEGVNTEEEIGEDEFEDDPDVATCILAEHEVRTKERIWISMNEDWLRAQQAKMLAKALEEASGRPKKPVRRRQRTRLGDGSVLGGRPADSPADAAHKMLEKHGGKQFSSMLNYDKIKSLFGRATDSTTSEATTPNGSTVAGASPPAAAAAAASSHSSVTPTPAQQVTSKPTNAAVPEEEDEEDYEEEVEEPLDDEDLENEHMYSDDEGFGGADYDDY</sequence>
<keyword evidence="13" id="KW-1185">Reference proteome</keyword>
<dbReference type="OrthoDB" id="511529at2759"/>
<feature type="compositionally biased region" description="Basic residues" evidence="10">
    <location>
        <begin position="597"/>
        <end position="608"/>
    </location>
</feature>
<feature type="compositionally biased region" description="Basic and acidic residues" evidence="10">
    <location>
        <begin position="347"/>
        <end position="380"/>
    </location>
</feature>
<feature type="compositionally biased region" description="Acidic residues" evidence="10">
    <location>
        <begin position="709"/>
        <end position="731"/>
    </location>
</feature>
<evidence type="ECO:0000256" key="8">
    <source>
        <dbReference type="ARBA" id="ARBA00023163"/>
    </source>
</evidence>
<evidence type="ECO:0000313" key="12">
    <source>
        <dbReference type="EMBL" id="CAI6340216.1"/>
    </source>
</evidence>
<evidence type="ECO:0000256" key="9">
    <source>
        <dbReference type="ARBA" id="ARBA00023242"/>
    </source>
</evidence>
<dbReference type="SUPFAM" id="SSF47954">
    <property type="entry name" value="Cyclin-like"/>
    <property type="match status" value="2"/>
</dbReference>
<feature type="compositionally biased region" description="Acidic residues" evidence="10">
    <location>
        <begin position="738"/>
        <end position="750"/>
    </location>
</feature>
<gene>
    <name evidence="12" type="ORF">PDIGIT_LOCUS13391</name>
</gene>
<accession>A0A9W4UQ20</accession>